<name>A0AAW1KJY3_POPJA</name>
<organism evidence="1 2">
    <name type="scientific">Popillia japonica</name>
    <name type="common">Japanese beetle</name>
    <dbReference type="NCBI Taxonomy" id="7064"/>
    <lineage>
        <taxon>Eukaryota</taxon>
        <taxon>Metazoa</taxon>
        <taxon>Ecdysozoa</taxon>
        <taxon>Arthropoda</taxon>
        <taxon>Hexapoda</taxon>
        <taxon>Insecta</taxon>
        <taxon>Pterygota</taxon>
        <taxon>Neoptera</taxon>
        <taxon>Endopterygota</taxon>
        <taxon>Coleoptera</taxon>
        <taxon>Polyphaga</taxon>
        <taxon>Scarabaeiformia</taxon>
        <taxon>Scarabaeidae</taxon>
        <taxon>Rutelinae</taxon>
        <taxon>Popillia</taxon>
    </lineage>
</organism>
<sequence>MQQSYYKMAKEPKWKHLITGQKIFVDYTDDPVGYFVPLLKSTGFKTDVCETSETSMTLDNFTEYINLVSIMYYSFFDKLSSEQQKEFLKENFENCLEMSTYLGEPDTYDFPYTGLTVVATKRKCDHDV</sequence>
<evidence type="ECO:0000313" key="2">
    <source>
        <dbReference type="Proteomes" id="UP001458880"/>
    </source>
</evidence>
<dbReference type="AlphaFoldDB" id="A0AAW1KJY3"/>
<protein>
    <submittedName>
        <fullName evidence="1">Uncharacterized protein</fullName>
    </submittedName>
</protein>
<comment type="caution">
    <text evidence="1">The sequence shown here is derived from an EMBL/GenBank/DDBJ whole genome shotgun (WGS) entry which is preliminary data.</text>
</comment>
<dbReference type="EMBL" id="JASPKY010000221">
    <property type="protein sequence ID" value="KAK9719286.1"/>
    <property type="molecule type" value="Genomic_DNA"/>
</dbReference>
<reference evidence="1 2" key="1">
    <citation type="journal article" date="2024" name="BMC Genomics">
        <title>De novo assembly and annotation of Popillia japonica's genome with initial clues to its potential as an invasive pest.</title>
        <authorList>
            <person name="Cucini C."/>
            <person name="Boschi S."/>
            <person name="Funari R."/>
            <person name="Cardaioli E."/>
            <person name="Iannotti N."/>
            <person name="Marturano G."/>
            <person name="Paoli F."/>
            <person name="Bruttini M."/>
            <person name="Carapelli A."/>
            <person name="Frati F."/>
            <person name="Nardi F."/>
        </authorList>
    </citation>
    <scope>NUCLEOTIDE SEQUENCE [LARGE SCALE GENOMIC DNA]</scope>
    <source>
        <strain evidence="1">DMR45628</strain>
    </source>
</reference>
<gene>
    <name evidence="1" type="ORF">QE152_g22742</name>
</gene>
<evidence type="ECO:0000313" key="1">
    <source>
        <dbReference type="EMBL" id="KAK9719286.1"/>
    </source>
</evidence>
<accession>A0AAW1KJY3</accession>
<dbReference type="Proteomes" id="UP001458880">
    <property type="component" value="Unassembled WGS sequence"/>
</dbReference>
<proteinExistence type="predicted"/>
<keyword evidence="2" id="KW-1185">Reference proteome</keyword>